<feature type="signal peptide" evidence="1">
    <location>
        <begin position="1"/>
        <end position="16"/>
    </location>
</feature>
<evidence type="ECO:0000256" key="1">
    <source>
        <dbReference type="SAM" id="SignalP"/>
    </source>
</evidence>
<feature type="chain" id="PRO_5043427766" description="Secreted protein" evidence="1">
    <location>
        <begin position="17"/>
        <end position="113"/>
    </location>
</feature>
<keyword evidence="3" id="KW-1185">Reference proteome</keyword>
<proteinExistence type="predicted"/>
<dbReference type="Proteomes" id="UP000735302">
    <property type="component" value="Unassembled WGS sequence"/>
</dbReference>
<evidence type="ECO:0000313" key="2">
    <source>
        <dbReference type="EMBL" id="GFO22082.1"/>
    </source>
</evidence>
<reference evidence="2 3" key="1">
    <citation type="journal article" date="2021" name="Elife">
        <title>Chloroplast acquisition without the gene transfer in kleptoplastic sea slugs, Plakobranchus ocellatus.</title>
        <authorList>
            <person name="Maeda T."/>
            <person name="Takahashi S."/>
            <person name="Yoshida T."/>
            <person name="Shimamura S."/>
            <person name="Takaki Y."/>
            <person name="Nagai Y."/>
            <person name="Toyoda A."/>
            <person name="Suzuki Y."/>
            <person name="Arimoto A."/>
            <person name="Ishii H."/>
            <person name="Satoh N."/>
            <person name="Nishiyama T."/>
            <person name="Hasebe M."/>
            <person name="Maruyama T."/>
            <person name="Minagawa J."/>
            <person name="Obokata J."/>
            <person name="Shigenobu S."/>
        </authorList>
    </citation>
    <scope>NUCLEOTIDE SEQUENCE [LARGE SCALE GENOMIC DNA]</scope>
</reference>
<evidence type="ECO:0008006" key="4">
    <source>
        <dbReference type="Google" id="ProtNLM"/>
    </source>
</evidence>
<evidence type="ECO:0000313" key="3">
    <source>
        <dbReference type="Proteomes" id="UP000735302"/>
    </source>
</evidence>
<comment type="caution">
    <text evidence="2">The sequence shown here is derived from an EMBL/GenBank/DDBJ whole genome shotgun (WGS) entry which is preliminary data.</text>
</comment>
<keyword evidence="1" id="KW-0732">Signal</keyword>
<organism evidence="2 3">
    <name type="scientific">Plakobranchus ocellatus</name>
    <dbReference type="NCBI Taxonomy" id="259542"/>
    <lineage>
        <taxon>Eukaryota</taxon>
        <taxon>Metazoa</taxon>
        <taxon>Spiralia</taxon>
        <taxon>Lophotrochozoa</taxon>
        <taxon>Mollusca</taxon>
        <taxon>Gastropoda</taxon>
        <taxon>Heterobranchia</taxon>
        <taxon>Euthyneura</taxon>
        <taxon>Panpulmonata</taxon>
        <taxon>Sacoglossa</taxon>
        <taxon>Placobranchoidea</taxon>
        <taxon>Plakobranchidae</taxon>
        <taxon>Plakobranchus</taxon>
    </lineage>
</organism>
<dbReference type="AlphaFoldDB" id="A0AAV4BSW7"/>
<accession>A0AAV4BSW7</accession>
<name>A0AAV4BSW7_9GAST</name>
<dbReference type="EMBL" id="BLXT01005315">
    <property type="protein sequence ID" value="GFO22082.1"/>
    <property type="molecule type" value="Genomic_DNA"/>
</dbReference>
<gene>
    <name evidence="2" type="ORF">PoB_004858700</name>
</gene>
<protein>
    <recommendedName>
        <fullName evidence="4">Secreted protein</fullName>
    </recommendedName>
</protein>
<sequence length="113" mass="12772">MRLAVPLLLCWGGIVGERCDIVHSFCFSTRISGPPTGQSPGSNLQYDDLMTSEFSSGHGVDDELRLEPETETILIDFKSVRLTTTPPKPLYRKTFRHWCRRPLRLGVKKKNPA</sequence>